<gene>
    <name evidence="1" type="ORF">EKO04_008441</name>
</gene>
<protein>
    <submittedName>
        <fullName evidence="1">Uncharacterized protein</fullName>
    </submittedName>
</protein>
<dbReference type="AlphaFoldDB" id="A0A8H7IZU5"/>
<dbReference type="Proteomes" id="UP000651452">
    <property type="component" value="Unassembled WGS sequence"/>
</dbReference>
<evidence type="ECO:0000313" key="2">
    <source>
        <dbReference type="Proteomes" id="UP000651452"/>
    </source>
</evidence>
<organism evidence="1 2">
    <name type="scientific">Ascochyta lentis</name>
    <dbReference type="NCBI Taxonomy" id="205686"/>
    <lineage>
        <taxon>Eukaryota</taxon>
        <taxon>Fungi</taxon>
        <taxon>Dikarya</taxon>
        <taxon>Ascomycota</taxon>
        <taxon>Pezizomycotina</taxon>
        <taxon>Dothideomycetes</taxon>
        <taxon>Pleosporomycetidae</taxon>
        <taxon>Pleosporales</taxon>
        <taxon>Pleosporineae</taxon>
        <taxon>Didymellaceae</taxon>
        <taxon>Ascochyta</taxon>
    </lineage>
</organism>
<comment type="caution">
    <text evidence="1">The sequence shown here is derived from an EMBL/GenBank/DDBJ whole genome shotgun (WGS) entry which is preliminary data.</text>
</comment>
<name>A0A8H7IZU5_9PLEO</name>
<evidence type="ECO:0000313" key="1">
    <source>
        <dbReference type="EMBL" id="KAF9693902.1"/>
    </source>
</evidence>
<reference evidence="1" key="2">
    <citation type="submission" date="2020-09" db="EMBL/GenBank/DDBJ databases">
        <title>Reference genome assembly for Australian Ascochyta lentis isolate Al4.</title>
        <authorList>
            <person name="Lee R.C."/>
            <person name="Farfan-Caceres L.M."/>
            <person name="Debler J.W."/>
            <person name="Williams A.H."/>
            <person name="Henares B.M."/>
        </authorList>
    </citation>
    <scope>NUCLEOTIDE SEQUENCE</scope>
    <source>
        <strain evidence="1">Al4</strain>
    </source>
</reference>
<dbReference type="OrthoDB" id="654211at2759"/>
<sequence>MSLQKKTHSLRVSHGRVEVDDLKESQGIGVPLVRSLSSRNMTGNDTRKHIKNVDTYFDAIFAAPSTSSKKTFSTITRHVTTVKLVREKDILEQLNRPVKLVRAGEWLQSNVIYSLLQRPAIYKEWLKVLHSQPQLKGGFGWNQHDTGRVEGYPENNAKPRLQDLLEYYKSSDNAAALAQFAFEKIAFPSHPPQAPPKDYKDHHTATLQGLMDDTESWDNFMSAIPEDELCPTDTRDFDFSMMNDGFSREMKVFY</sequence>
<reference evidence="1" key="1">
    <citation type="submission" date="2018-12" db="EMBL/GenBank/DDBJ databases">
        <authorList>
            <person name="Syme R.A."/>
            <person name="Farfan-Caceres L."/>
            <person name="Lichtenzveig J."/>
        </authorList>
    </citation>
    <scope>NUCLEOTIDE SEQUENCE</scope>
    <source>
        <strain evidence="1">Al4</strain>
    </source>
</reference>
<keyword evidence="2" id="KW-1185">Reference proteome</keyword>
<proteinExistence type="predicted"/>
<dbReference type="EMBL" id="RZGK01000015">
    <property type="protein sequence ID" value="KAF9693902.1"/>
    <property type="molecule type" value="Genomic_DNA"/>
</dbReference>
<accession>A0A8H7IZU5</accession>